<dbReference type="Proteomes" id="UP000218615">
    <property type="component" value="Unassembled WGS sequence"/>
</dbReference>
<feature type="region of interest" description="Disordered" evidence="1">
    <location>
        <begin position="19"/>
        <end position="44"/>
    </location>
</feature>
<dbReference type="EMBL" id="FZMP01000004">
    <property type="protein sequence ID" value="SNQ58966.1"/>
    <property type="molecule type" value="Genomic_DNA"/>
</dbReference>
<accession>A0A284VI77</accession>
<feature type="compositionally biased region" description="Polar residues" evidence="1">
    <location>
        <begin position="19"/>
        <end position="28"/>
    </location>
</feature>
<evidence type="ECO:0000313" key="3">
    <source>
        <dbReference type="Proteomes" id="UP000218615"/>
    </source>
</evidence>
<gene>
    <name evidence="2" type="ORF">MNV_1010023</name>
</gene>
<organism evidence="2 3">
    <name type="scientific">Candidatus Methanoperedens nitratireducens</name>
    <dbReference type="NCBI Taxonomy" id="1392998"/>
    <lineage>
        <taxon>Archaea</taxon>
        <taxon>Methanobacteriati</taxon>
        <taxon>Methanobacteriota</taxon>
        <taxon>Stenosarchaea group</taxon>
        <taxon>Methanomicrobia</taxon>
        <taxon>Methanosarcinales</taxon>
        <taxon>ANME-2 cluster</taxon>
        <taxon>Candidatus Methanoperedentaceae</taxon>
        <taxon>Candidatus Methanoperedens</taxon>
    </lineage>
</organism>
<sequence>MCPELLLYSKTGMPSSTTGLPLTNSFHPATSHHPSADVSQSKSMEVSPEIKPRSLYTSTSEHLYTRNCILPFDGVGTVVGTGTFTVTGITANGTLIPSVPEHTNVRVPASIQETTFRSPSHIVILYMAAGSIDFSHCWIPYDDPIAGD</sequence>
<evidence type="ECO:0000313" key="2">
    <source>
        <dbReference type="EMBL" id="SNQ58966.1"/>
    </source>
</evidence>
<keyword evidence="3" id="KW-1185">Reference proteome</keyword>
<proteinExistence type="predicted"/>
<reference evidence="3" key="1">
    <citation type="submission" date="2017-06" db="EMBL/GenBank/DDBJ databases">
        <authorList>
            <person name="Cremers G."/>
        </authorList>
    </citation>
    <scope>NUCLEOTIDE SEQUENCE [LARGE SCALE GENOMIC DNA]</scope>
</reference>
<protein>
    <submittedName>
        <fullName evidence="2">Uncharacterized protein</fullName>
    </submittedName>
</protein>
<dbReference type="AlphaFoldDB" id="A0A284VI77"/>
<name>A0A284VI77_9EURY</name>
<evidence type="ECO:0000256" key="1">
    <source>
        <dbReference type="SAM" id="MobiDB-lite"/>
    </source>
</evidence>